<dbReference type="Pfam" id="PF00270">
    <property type="entry name" value="DEAD"/>
    <property type="match status" value="1"/>
</dbReference>
<comment type="similarity">
    <text evidence="1">Belongs to the helicase family. RecQ subfamily.</text>
</comment>
<dbReference type="InterPro" id="IPR001650">
    <property type="entry name" value="Helicase_C-like"/>
</dbReference>
<dbReference type="PANTHER" id="PTHR13710">
    <property type="entry name" value="DNA HELICASE RECQ FAMILY MEMBER"/>
    <property type="match status" value="1"/>
</dbReference>
<evidence type="ECO:0000256" key="7">
    <source>
        <dbReference type="ARBA" id="ARBA00034808"/>
    </source>
</evidence>
<gene>
    <name evidence="11" type="ORF">DFH07DRAFT_741077</name>
</gene>
<evidence type="ECO:0000256" key="6">
    <source>
        <dbReference type="ARBA" id="ARBA00034617"/>
    </source>
</evidence>
<evidence type="ECO:0000259" key="9">
    <source>
        <dbReference type="PROSITE" id="PS51192"/>
    </source>
</evidence>
<dbReference type="InterPro" id="IPR011545">
    <property type="entry name" value="DEAD/DEAH_box_helicase_dom"/>
</dbReference>
<feature type="domain" description="Helicase ATP-binding" evidence="9">
    <location>
        <begin position="75"/>
        <end position="261"/>
    </location>
</feature>
<dbReference type="GO" id="GO:0000724">
    <property type="term" value="P:double-strand break repair via homologous recombination"/>
    <property type="evidence" value="ECO:0007669"/>
    <property type="project" value="TreeGrafter"/>
</dbReference>
<dbReference type="PROSITE" id="PS51192">
    <property type="entry name" value="HELICASE_ATP_BIND_1"/>
    <property type="match status" value="1"/>
</dbReference>
<name>A0AAD7NFE0_9AGAR</name>
<evidence type="ECO:0000313" key="11">
    <source>
        <dbReference type="EMBL" id="KAJ7759810.1"/>
    </source>
</evidence>
<dbReference type="InterPro" id="IPR014001">
    <property type="entry name" value="Helicase_ATP-bd"/>
</dbReference>
<dbReference type="Pfam" id="PF00271">
    <property type="entry name" value="Helicase_C"/>
    <property type="match status" value="1"/>
</dbReference>
<proteinExistence type="inferred from homology"/>
<evidence type="ECO:0000256" key="5">
    <source>
        <dbReference type="ARBA" id="ARBA00023235"/>
    </source>
</evidence>
<feature type="compositionally biased region" description="Low complexity" evidence="8">
    <location>
        <begin position="653"/>
        <end position="676"/>
    </location>
</feature>
<comment type="catalytic activity">
    <reaction evidence="6">
        <text>Couples ATP hydrolysis with the unwinding of duplex DNA by translocating in the 3'-5' direction.</text>
        <dbReference type="EC" id="5.6.2.4"/>
    </reaction>
</comment>
<evidence type="ECO:0000259" key="10">
    <source>
        <dbReference type="PROSITE" id="PS51194"/>
    </source>
</evidence>
<keyword evidence="5" id="KW-0413">Isomerase</keyword>
<dbReference type="EMBL" id="JARJLG010000051">
    <property type="protein sequence ID" value="KAJ7759810.1"/>
    <property type="molecule type" value="Genomic_DNA"/>
</dbReference>
<evidence type="ECO:0000256" key="8">
    <source>
        <dbReference type="SAM" id="MobiDB-lite"/>
    </source>
</evidence>
<feature type="domain" description="Helicase C-terminal" evidence="10">
    <location>
        <begin position="298"/>
        <end position="461"/>
    </location>
</feature>
<dbReference type="GO" id="GO:0005524">
    <property type="term" value="F:ATP binding"/>
    <property type="evidence" value="ECO:0007669"/>
    <property type="project" value="UniProtKB-KW"/>
</dbReference>
<reference evidence="11" key="1">
    <citation type="submission" date="2023-03" db="EMBL/GenBank/DDBJ databases">
        <title>Massive genome expansion in bonnet fungi (Mycena s.s.) driven by repeated elements and novel gene families across ecological guilds.</title>
        <authorList>
            <consortium name="Lawrence Berkeley National Laboratory"/>
            <person name="Harder C.B."/>
            <person name="Miyauchi S."/>
            <person name="Viragh M."/>
            <person name="Kuo A."/>
            <person name="Thoen E."/>
            <person name="Andreopoulos B."/>
            <person name="Lu D."/>
            <person name="Skrede I."/>
            <person name="Drula E."/>
            <person name="Henrissat B."/>
            <person name="Morin E."/>
            <person name="Kohler A."/>
            <person name="Barry K."/>
            <person name="LaButti K."/>
            <person name="Morin E."/>
            <person name="Salamov A."/>
            <person name="Lipzen A."/>
            <person name="Mereny Z."/>
            <person name="Hegedus B."/>
            <person name="Baldrian P."/>
            <person name="Stursova M."/>
            <person name="Weitz H."/>
            <person name="Taylor A."/>
            <person name="Grigoriev I.V."/>
            <person name="Nagy L.G."/>
            <person name="Martin F."/>
            <person name="Kauserud H."/>
        </authorList>
    </citation>
    <scope>NUCLEOTIDE SEQUENCE</scope>
    <source>
        <strain evidence="11">CBHHK188m</strain>
    </source>
</reference>
<evidence type="ECO:0000256" key="2">
    <source>
        <dbReference type="ARBA" id="ARBA00022741"/>
    </source>
</evidence>
<dbReference type="GO" id="GO:0043138">
    <property type="term" value="F:3'-5' DNA helicase activity"/>
    <property type="evidence" value="ECO:0007669"/>
    <property type="project" value="UniProtKB-EC"/>
</dbReference>
<keyword evidence="3" id="KW-0067">ATP-binding</keyword>
<dbReference type="InterPro" id="IPR027417">
    <property type="entry name" value="P-loop_NTPase"/>
</dbReference>
<protein>
    <recommendedName>
        <fullName evidence="7">DNA 3'-5' helicase</fullName>
        <ecNumber evidence="7">5.6.2.4</ecNumber>
    </recommendedName>
</protein>
<dbReference type="AlphaFoldDB" id="A0AAD7NFE0"/>
<dbReference type="GO" id="GO:0009378">
    <property type="term" value="F:four-way junction helicase activity"/>
    <property type="evidence" value="ECO:0007669"/>
    <property type="project" value="TreeGrafter"/>
</dbReference>
<dbReference type="GO" id="GO:0016787">
    <property type="term" value="F:hydrolase activity"/>
    <property type="evidence" value="ECO:0007669"/>
    <property type="project" value="UniProtKB-KW"/>
</dbReference>
<dbReference type="Gene3D" id="3.40.50.300">
    <property type="entry name" value="P-loop containing nucleotide triphosphate hydrolases"/>
    <property type="match status" value="2"/>
</dbReference>
<dbReference type="SMART" id="SM00487">
    <property type="entry name" value="DEXDc"/>
    <property type="match status" value="1"/>
</dbReference>
<keyword evidence="4" id="KW-0238">DNA-binding</keyword>
<dbReference type="PANTHER" id="PTHR13710:SF105">
    <property type="entry name" value="ATP-DEPENDENT DNA HELICASE Q1"/>
    <property type="match status" value="1"/>
</dbReference>
<evidence type="ECO:0000256" key="1">
    <source>
        <dbReference type="ARBA" id="ARBA00005446"/>
    </source>
</evidence>
<keyword evidence="2" id="KW-0547">Nucleotide-binding</keyword>
<keyword evidence="11" id="KW-0378">Hydrolase</keyword>
<dbReference type="GO" id="GO:0005694">
    <property type="term" value="C:chromosome"/>
    <property type="evidence" value="ECO:0007669"/>
    <property type="project" value="TreeGrafter"/>
</dbReference>
<evidence type="ECO:0000256" key="3">
    <source>
        <dbReference type="ARBA" id="ARBA00022840"/>
    </source>
</evidence>
<dbReference type="Proteomes" id="UP001215280">
    <property type="component" value="Unassembled WGS sequence"/>
</dbReference>
<organism evidence="11 12">
    <name type="scientific">Mycena maculata</name>
    <dbReference type="NCBI Taxonomy" id="230809"/>
    <lineage>
        <taxon>Eukaryota</taxon>
        <taxon>Fungi</taxon>
        <taxon>Dikarya</taxon>
        <taxon>Basidiomycota</taxon>
        <taxon>Agaricomycotina</taxon>
        <taxon>Agaricomycetes</taxon>
        <taxon>Agaricomycetidae</taxon>
        <taxon>Agaricales</taxon>
        <taxon>Marasmiineae</taxon>
        <taxon>Mycenaceae</taxon>
        <taxon>Mycena</taxon>
    </lineage>
</organism>
<dbReference type="SMART" id="SM00490">
    <property type="entry name" value="HELICc"/>
    <property type="match status" value="1"/>
</dbReference>
<feature type="region of interest" description="Disordered" evidence="8">
    <location>
        <begin position="498"/>
        <end position="518"/>
    </location>
</feature>
<dbReference type="PROSITE" id="PS51194">
    <property type="entry name" value="HELICASE_CTER"/>
    <property type="match status" value="1"/>
</dbReference>
<evidence type="ECO:0000256" key="4">
    <source>
        <dbReference type="ARBA" id="ARBA00023125"/>
    </source>
</evidence>
<dbReference type="GO" id="GO:0003677">
    <property type="term" value="F:DNA binding"/>
    <property type="evidence" value="ECO:0007669"/>
    <property type="project" value="UniProtKB-KW"/>
</dbReference>
<accession>A0AAD7NFE0</accession>
<sequence length="712" mass="79306">MPRTPAARPASIDPFIDNIPLPMSQAALDAFNSLSYEFMEALSTAQRIIVLNAFLFLDFVSKGQKTPRDLQLRAAIAVGEGKNLLVRSGTGSGKTLAMIIPVLLLPKDAIVITVSPLRLIQDNHVTEFSKYGIPSIAINSFTPEDPNLWKLIRNREHYHHYSVSPEQCGIYKGHVPRFARLLHDSKWVKKIKLLQIDEAHFVETTGQAKGDEAAFRPAYSDLGERLRVHLPTSTPCTAYSASMPGYVMDLLMKTLRMDAANTIKLELTTNRPNLIYATIPIIGSIDNFRNLDFFFPTPIPPSYRPPKSIIFLDNKLKAAKLARHLNAKASPEIGAVEPFRHYHSTMSKPYLEHIIKSFKEEDEDVRCLVATEAASNGFDVADIRLIVMFGVPKTKFEEDQRGGRGGRDGLPCLVLTIAEKWALENLAATDPVHTPSKKELRTEAGVIADTHSKPCRRRALADHNNDKTPTALDFTMWCCDNHDDHNFDISVFLPGSLPTEADHAPSGPPTKTTRRKYRPVAARQELIDCLEEWRMQRHADDPIARHFRIGDILETASIPLLARQPRHSLRIPADITSFLQETEEWHREYALDILSIIIQYDGPRPTSAALSSGDSSESSSDSHPDSDSPQDTDDSEIPPPRSSRRLAPVPTFSDSDSSPEYSPQSSPQPSCSPSPQFNANGRRLRRAAMNHQVAGIAHQVAKRQKTLGQGTE</sequence>
<dbReference type="GO" id="GO:0005737">
    <property type="term" value="C:cytoplasm"/>
    <property type="evidence" value="ECO:0007669"/>
    <property type="project" value="TreeGrafter"/>
</dbReference>
<keyword evidence="12" id="KW-1185">Reference proteome</keyword>
<dbReference type="SUPFAM" id="SSF52540">
    <property type="entry name" value="P-loop containing nucleoside triphosphate hydrolases"/>
    <property type="match status" value="1"/>
</dbReference>
<feature type="region of interest" description="Disordered" evidence="8">
    <location>
        <begin position="604"/>
        <end position="682"/>
    </location>
</feature>
<evidence type="ECO:0000313" key="12">
    <source>
        <dbReference type="Proteomes" id="UP001215280"/>
    </source>
</evidence>
<dbReference type="EC" id="5.6.2.4" evidence="7"/>
<comment type="caution">
    <text evidence="11">The sequence shown here is derived from an EMBL/GenBank/DDBJ whole genome shotgun (WGS) entry which is preliminary data.</text>
</comment>